<feature type="region of interest" description="Disordered" evidence="1">
    <location>
        <begin position="252"/>
        <end position="340"/>
    </location>
</feature>
<feature type="region of interest" description="Disordered" evidence="1">
    <location>
        <begin position="1"/>
        <end position="78"/>
    </location>
</feature>
<feature type="compositionally biased region" description="Acidic residues" evidence="1">
    <location>
        <begin position="50"/>
        <end position="76"/>
    </location>
</feature>
<dbReference type="InterPro" id="IPR056116">
    <property type="entry name" value="DUF7699"/>
</dbReference>
<dbReference type="EMBL" id="NQVE01000192">
    <property type="protein sequence ID" value="RAL40770.1"/>
    <property type="molecule type" value="Genomic_DNA"/>
</dbReference>
<accession>A0A328D6K7</accession>
<gene>
    <name evidence="4" type="ORF">DM860_008468</name>
</gene>
<dbReference type="Proteomes" id="UP000249390">
    <property type="component" value="Unassembled WGS sequence"/>
</dbReference>
<feature type="domain" description="SAP" evidence="2">
    <location>
        <begin position="94"/>
        <end position="130"/>
    </location>
</feature>
<dbReference type="PANTHER" id="PTHR35323">
    <property type="entry name" value="SAP DOMAIN-CONTAINING PROTEIN"/>
    <property type="match status" value="1"/>
</dbReference>
<evidence type="ECO:0000313" key="5">
    <source>
        <dbReference type="Proteomes" id="UP000249390"/>
    </source>
</evidence>
<dbReference type="InterPro" id="IPR036361">
    <property type="entry name" value="SAP_dom_sf"/>
</dbReference>
<dbReference type="AlphaFoldDB" id="A0A328D6K7"/>
<comment type="caution">
    <text evidence="4">The sequence shown here is derived from an EMBL/GenBank/DDBJ whole genome shotgun (WGS) entry which is preliminary data.</text>
</comment>
<dbReference type="PANTHER" id="PTHR35323:SF2">
    <property type="entry name" value="SAP DOMAIN-CONTAINING PROTEIN"/>
    <property type="match status" value="1"/>
</dbReference>
<feature type="compositionally biased region" description="Basic residues" evidence="1">
    <location>
        <begin position="267"/>
        <end position="286"/>
    </location>
</feature>
<reference evidence="4 5" key="1">
    <citation type="submission" date="2018-06" db="EMBL/GenBank/DDBJ databases">
        <title>The Genome of Cuscuta australis (Dodder) Provides Insight into the Evolution of Plant Parasitism.</title>
        <authorList>
            <person name="Liu H."/>
        </authorList>
    </citation>
    <scope>NUCLEOTIDE SEQUENCE [LARGE SCALE GENOMIC DNA]</scope>
    <source>
        <strain evidence="5">cv. Yunnan</strain>
        <tissue evidence="4">Vines</tissue>
    </source>
</reference>
<feature type="domain" description="DUF7699" evidence="3">
    <location>
        <begin position="154"/>
        <end position="238"/>
    </location>
</feature>
<organism evidence="4 5">
    <name type="scientific">Cuscuta australis</name>
    <dbReference type="NCBI Taxonomy" id="267555"/>
    <lineage>
        <taxon>Eukaryota</taxon>
        <taxon>Viridiplantae</taxon>
        <taxon>Streptophyta</taxon>
        <taxon>Embryophyta</taxon>
        <taxon>Tracheophyta</taxon>
        <taxon>Spermatophyta</taxon>
        <taxon>Magnoliopsida</taxon>
        <taxon>eudicotyledons</taxon>
        <taxon>Gunneridae</taxon>
        <taxon>Pentapetalae</taxon>
        <taxon>asterids</taxon>
        <taxon>lamiids</taxon>
        <taxon>Solanales</taxon>
        <taxon>Convolvulaceae</taxon>
        <taxon>Cuscuteae</taxon>
        <taxon>Cuscuta</taxon>
        <taxon>Cuscuta subgen. Grammica</taxon>
        <taxon>Cuscuta sect. Cleistogrammica</taxon>
    </lineage>
</organism>
<dbReference type="SUPFAM" id="SSF68906">
    <property type="entry name" value="SAP domain"/>
    <property type="match status" value="1"/>
</dbReference>
<evidence type="ECO:0000313" key="4">
    <source>
        <dbReference type="EMBL" id="RAL40770.1"/>
    </source>
</evidence>
<feature type="compositionally biased region" description="Basic residues" evidence="1">
    <location>
        <begin position="293"/>
        <end position="310"/>
    </location>
</feature>
<evidence type="ECO:0000259" key="3">
    <source>
        <dbReference type="Pfam" id="PF24766"/>
    </source>
</evidence>
<dbReference type="Pfam" id="PF24766">
    <property type="entry name" value="DUF7699"/>
    <property type="match status" value="1"/>
</dbReference>
<dbReference type="InterPro" id="IPR003034">
    <property type="entry name" value="SAP_dom"/>
</dbReference>
<feature type="compositionally biased region" description="Low complexity" evidence="1">
    <location>
        <begin position="15"/>
        <end position="30"/>
    </location>
</feature>
<keyword evidence="5" id="KW-1185">Reference proteome</keyword>
<proteinExistence type="predicted"/>
<evidence type="ECO:0000256" key="1">
    <source>
        <dbReference type="SAM" id="MobiDB-lite"/>
    </source>
</evidence>
<dbReference type="Pfam" id="PF02037">
    <property type="entry name" value="SAP"/>
    <property type="match status" value="1"/>
</dbReference>
<sequence length="411" mass="47440">MADERCQNPAQILISSSSSGSDQSETSGSEYEFDGDAVDTLSSTSRESDSENEESEWNETDDERDESSESEEVKEEENDHHLCRVMRLLRGKGDLQDLKLVECKAYLRKNGLRLSGTKDECIERIMEHWRIKDGKGETFYPRSSFNINCTGDVCKGDVVLFTQKVYKNFDKMTRSGNVSGKRTIAGRVVKESYGAAKQQHTFTVEVLWNRGVKKLPPLFPLLVKGRNLYRLKVFRQRWKNEKERLRVLAEKHQRGAAARLVRETRKMRSMKRKQAFKDRKGTKKRKHEEDHNHKHGSNKKPKNHHGRKPKATTSSTRQRPRNRANASHLARSNSSFDIRPDTHYHQGALLFLPPQNYGHFPSEAYNHIMPYPVSHGRNFASLMHLPHVSASSSVMANLNPREYDRRHHPHP</sequence>
<protein>
    <submittedName>
        <fullName evidence="4">Uncharacterized protein</fullName>
    </submittedName>
</protein>
<dbReference type="Gene3D" id="1.10.720.30">
    <property type="entry name" value="SAP domain"/>
    <property type="match status" value="1"/>
</dbReference>
<evidence type="ECO:0000259" key="2">
    <source>
        <dbReference type="Pfam" id="PF02037"/>
    </source>
</evidence>
<name>A0A328D6K7_9ASTE</name>